<evidence type="ECO:0000313" key="10">
    <source>
        <dbReference type="EMBL" id="MBC2600200.1"/>
    </source>
</evidence>
<dbReference type="Gene3D" id="3.40.50.720">
    <property type="entry name" value="NAD(P)-binding Rossmann-like Domain"/>
    <property type="match status" value="1"/>
</dbReference>
<keyword evidence="3 8" id="KW-0479">Metal-binding</keyword>
<dbReference type="SUPFAM" id="SSF50129">
    <property type="entry name" value="GroES-like"/>
    <property type="match status" value="1"/>
</dbReference>
<dbReference type="Proteomes" id="UP000525652">
    <property type="component" value="Unassembled WGS sequence"/>
</dbReference>
<dbReference type="InterPro" id="IPR047109">
    <property type="entry name" value="CAD-like"/>
</dbReference>
<evidence type="ECO:0000313" key="11">
    <source>
        <dbReference type="Proteomes" id="UP000525652"/>
    </source>
</evidence>
<evidence type="ECO:0000259" key="9">
    <source>
        <dbReference type="SMART" id="SM00829"/>
    </source>
</evidence>
<keyword evidence="5" id="KW-0521">NADP</keyword>
<dbReference type="InterPro" id="IPR013154">
    <property type="entry name" value="ADH-like_N"/>
</dbReference>
<dbReference type="FunFam" id="3.40.50.720:FF:000022">
    <property type="entry name" value="Cinnamyl alcohol dehydrogenase"/>
    <property type="match status" value="1"/>
</dbReference>
<dbReference type="InterPro" id="IPR002328">
    <property type="entry name" value="ADH_Zn_CS"/>
</dbReference>
<comment type="cofactor">
    <cofactor evidence="1 8">
        <name>Zn(2+)</name>
        <dbReference type="ChEBI" id="CHEBI:29105"/>
    </cofactor>
</comment>
<evidence type="ECO:0000256" key="2">
    <source>
        <dbReference type="ARBA" id="ARBA00008072"/>
    </source>
</evidence>
<keyword evidence="11" id="KW-1185">Reference proteome</keyword>
<evidence type="ECO:0000256" key="5">
    <source>
        <dbReference type="ARBA" id="ARBA00022857"/>
    </source>
</evidence>
<dbReference type="RefSeq" id="WP_185690958.1">
    <property type="nucleotide sequence ID" value="NZ_JACHVA010000005.1"/>
</dbReference>
<dbReference type="PANTHER" id="PTHR42683">
    <property type="entry name" value="ALDEHYDE REDUCTASE"/>
    <property type="match status" value="1"/>
</dbReference>
<dbReference type="SMART" id="SM00829">
    <property type="entry name" value="PKS_ER"/>
    <property type="match status" value="1"/>
</dbReference>
<comment type="caution">
    <text evidence="10">The sequence shown here is derived from an EMBL/GenBank/DDBJ whole genome shotgun (WGS) entry which is preliminary data.</text>
</comment>
<accession>A0A7X1E290</accession>
<dbReference type="GO" id="GO:0008270">
    <property type="term" value="F:zinc ion binding"/>
    <property type="evidence" value="ECO:0007669"/>
    <property type="project" value="InterPro"/>
</dbReference>
<dbReference type="FunFam" id="3.90.180.10:FF:000018">
    <property type="entry name" value="NAD(P)-dependent alcohol dehydrogenase"/>
    <property type="match status" value="1"/>
</dbReference>
<evidence type="ECO:0000256" key="4">
    <source>
        <dbReference type="ARBA" id="ARBA00022833"/>
    </source>
</evidence>
<keyword evidence="6" id="KW-0560">Oxidoreductase</keyword>
<dbReference type="InterPro" id="IPR011032">
    <property type="entry name" value="GroES-like_sf"/>
</dbReference>
<dbReference type="AlphaFoldDB" id="A0A7X1E290"/>
<dbReference type="InterPro" id="IPR036291">
    <property type="entry name" value="NAD(P)-bd_dom_sf"/>
</dbReference>
<dbReference type="EMBL" id="JACHVA010000005">
    <property type="protein sequence ID" value="MBC2600200.1"/>
    <property type="molecule type" value="Genomic_DNA"/>
</dbReference>
<dbReference type="SUPFAM" id="SSF51735">
    <property type="entry name" value="NAD(P)-binding Rossmann-fold domains"/>
    <property type="match status" value="1"/>
</dbReference>
<dbReference type="PROSITE" id="PS00065">
    <property type="entry name" value="D_2_HYDROXYACID_DH_1"/>
    <property type="match status" value="1"/>
</dbReference>
<proteinExistence type="inferred from homology"/>
<dbReference type="InterPro" id="IPR013149">
    <property type="entry name" value="ADH-like_C"/>
</dbReference>
<evidence type="ECO:0000256" key="6">
    <source>
        <dbReference type="ARBA" id="ARBA00023002"/>
    </source>
</evidence>
<dbReference type="Pfam" id="PF00107">
    <property type="entry name" value="ADH_zinc_N"/>
    <property type="match status" value="1"/>
</dbReference>
<protein>
    <recommendedName>
        <fullName evidence="7">alcohol dehydrogenase (NADP(+))</fullName>
        <ecNumber evidence="7">1.1.1.2</ecNumber>
    </recommendedName>
</protein>
<dbReference type="PROSITE" id="PS00059">
    <property type="entry name" value="ADH_ZINC"/>
    <property type="match status" value="1"/>
</dbReference>
<evidence type="ECO:0000256" key="3">
    <source>
        <dbReference type="ARBA" id="ARBA00022723"/>
    </source>
</evidence>
<dbReference type="InterPro" id="IPR020843">
    <property type="entry name" value="ER"/>
</dbReference>
<reference evidence="10 11" key="1">
    <citation type="submission" date="2020-07" db="EMBL/GenBank/DDBJ databases">
        <authorList>
            <person name="Feng X."/>
        </authorList>
    </citation>
    <scope>NUCLEOTIDE SEQUENCE [LARGE SCALE GENOMIC DNA]</scope>
    <source>
        <strain evidence="10 11">JCM14086</strain>
    </source>
</reference>
<name>A0A7X1E290_9BACT</name>
<dbReference type="GO" id="GO:0008106">
    <property type="term" value="F:alcohol dehydrogenase (NADP+) activity"/>
    <property type="evidence" value="ECO:0007669"/>
    <property type="project" value="UniProtKB-EC"/>
</dbReference>
<comment type="similarity">
    <text evidence="2 8">Belongs to the zinc-containing alcohol dehydrogenase family.</text>
</comment>
<feature type="domain" description="Enoyl reductase (ER)" evidence="9">
    <location>
        <begin position="11"/>
        <end position="330"/>
    </location>
</feature>
<dbReference type="InterPro" id="IPR029752">
    <property type="entry name" value="D-isomer_DH_CS1"/>
</dbReference>
<evidence type="ECO:0000256" key="8">
    <source>
        <dbReference type="RuleBase" id="RU361277"/>
    </source>
</evidence>
<dbReference type="CDD" id="cd05283">
    <property type="entry name" value="CAD1"/>
    <property type="match status" value="1"/>
</dbReference>
<dbReference type="Pfam" id="PF08240">
    <property type="entry name" value="ADH_N"/>
    <property type="match status" value="1"/>
</dbReference>
<dbReference type="Gene3D" id="3.90.180.10">
    <property type="entry name" value="Medium-chain alcohol dehydrogenases, catalytic domain"/>
    <property type="match status" value="1"/>
</dbReference>
<dbReference type="EC" id="1.1.1.2" evidence="7"/>
<evidence type="ECO:0000256" key="1">
    <source>
        <dbReference type="ARBA" id="ARBA00001947"/>
    </source>
</evidence>
<gene>
    <name evidence="10" type="ORF">H5P30_00225</name>
</gene>
<sequence>MIKAYMASGKGAPFELSEYDPGELGRDEVEIQVEYCGVCHSDFSIWKDEWGMSEYPLVAGHEVVGTVAEVGSDVKHLHEGQKVGLGWISGSCMTCHTCMEGDHNLCESADQTIVGRHGGFAERVRARAEWTIPLPEDLDFAKAGPLFCGGITVFNPLVINEVRPTDRVGVVGIGGLGHLALQFVNAWGCEVTAFSSSADKKEEALKLGAHRFVSSKDPKEVEAVANSLDLILVTINVPLDWEPFLAALRAKGKLHFVGVLPELQLPFFPLLAGQKSVGGSPFGSPATLAKMLEFCARHDIAPMVEEMPMSQINEAFERLEEGKPRYRIVLKNDI</sequence>
<evidence type="ECO:0000256" key="7">
    <source>
        <dbReference type="ARBA" id="ARBA00024074"/>
    </source>
</evidence>
<keyword evidence="4 8" id="KW-0862">Zinc</keyword>
<organism evidence="10 11">
    <name type="scientific">Puniceicoccus vermicola</name>
    <dbReference type="NCBI Taxonomy" id="388746"/>
    <lineage>
        <taxon>Bacteria</taxon>
        <taxon>Pseudomonadati</taxon>
        <taxon>Verrucomicrobiota</taxon>
        <taxon>Opitutia</taxon>
        <taxon>Puniceicoccales</taxon>
        <taxon>Puniceicoccaceae</taxon>
        <taxon>Puniceicoccus</taxon>
    </lineage>
</organism>